<reference evidence="1" key="1">
    <citation type="journal article" date="2015" name="Nature">
        <title>Complex archaea that bridge the gap between prokaryotes and eukaryotes.</title>
        <authorList>
            <person name="Spang A."/>
            <person name="Saw J.H."/>
            <person name="Jorgensen S.L."/>
            <person name="Zaremba-Niedzwiedzka K."/>
            <person name="Martijn J."/>
            <person name="Lind A.E."/>
            <person name="van Eijk R."/>
            <person name="Schleper C."/>
            <person name="Guy L."/>
            <person name="Ettema T.J."/>
        </authorList>
    </citation>
    <scope>NUCLEOTIDE SEQUENCE</scope>
</reference>
<evidence type="ECO:0000313" key="1">
    <source>
        <dbReference type="EMBL" id="KKN70380.1"/>
    </source>
</evidence>
<dbReference type="AlphaFoldDB" id="A0A0F9SMY8"/>
<comment type="caution">
    <text evidence="1">The sequence shown here is derived from an EMBL/GenBank/DDBJ whole genome shotgun (WGS) entry which is preliminary data.</text>
</comment>
<name>A0A0F9SMY8_9ZZZZ</name>
<dbReference type="EMBL" id="LAZR01000404">
    <property type="protein sequence ID" value="KKN70380.1"/>
    <property type="molecule type" value="Genomic_DNA"/>
</dbReference>
<accession>A0A0F9SMY8</accession>
<organism evidence="1">
    <name type="scientific">marine sediment metagenome</name>
    <dbReference type="NCBI Taxonomy" id="412755"/>
    <lineage>
        <taxon>unclassified sequences</taxon>
        <taxon>metagenomes</taxon>
        <taxon>ecological metagenomes</taxon>
    </lineage>
</organism>
<proteinExistence type="predicted"/>
<gene>
    <name evidence="1" type="ORF">LCGC14_0431800</name>
</gene>
<sequence length="121" mass="13165">MFAFFGNVLKKILGGSRNERIIRARMKIVTEEMNPLEPQMRALSDEQLLELGEVLGFLAGRQDHFMPFDAGPIEARAQPGKMVAGHGFIADHGDSLLVAGKMRGKGDGVDVVATDVSIYPP</sequence>
<protein>
    <submittedName>
        <fullName evidence="1">Uncharacterized protein</fullName>
    </submittedName>
</protein>